<dbReference type="EMBL" id="MU128909">
    <property type="protein sequence ID" value="KAF9521057.1"/>
    <property type="molecule type" value="Genomic_DNA"/>
</dbReference>
<reference evidence="6" key="1">
    <citation type="journal article" date="2020" name="Nat. Commun.">
        <title>Large-scale genome sequencing of mycorrhizal fungi provides insights into the early evolution of symbiotic traits.</title>
        <authorList>
            <person name="Miyauchi S."/>
            <person name="Kiss E."/>
            <person name="Kuo A."/>
            <person name="Drula E."/>
            <person name="Kohler A."/>
            <person name="Sanchez-Garcia M."/>
            <person name="Morin E."/>
            <person name="Andreopoulos B."/>
            <person name="Barry K.W."/>
            <person name="Bonito G."/>
            <person name="Buee M."/>
            <person name="Carver A."/>
            <person name="Chen C."/>
            <person name="Cichocki N."/>
            <person name="Clum A."/>
            <person name="Culley D."/>
            <person name="Crous P.W."/>
            <person name="Fauchery L."/>
            <person name="Girlanda M."/>
            <person name="Hayes R.D."/>
            <person name="Keri Z."/>
            <person name="LaButti K."/>
            <person name="Lipzen A."/>
            <person name="Lombard V."/>
            <person name="Magnuson J."/>
            <person name="Maillard F."/>
            <person name="Murat C."/>
            <person name="Nolan M."/>
            <person name="Ohm R.A."/>
            <person name="Pangilinan J."/>
            <person name="Pereira M.F."/>
            <person name="Perotto S."/>
            <person name="Peter M."/>
            <person name="Pfister S."/>
            <person name="Riley R."/>
            <person name="Sitrit Y."/>
            <person name="Stielow J.B."/>
            <person name="Szollosi G."/>
            <person name="Zifcakova L."/>
            <person name="Stursova M."/>
            <person name="Spatafora J.W."/>
            <person name="Tedersoo L."/>
            <person name="Vaario L.M."/>
            <person name="Yamada A."/>
            <person name="Yan M."/>
            <person name="Wang P."/>
            <person name="Xu J."/>
            <person name="Bruns T."/>
            <person name="Baldrian P."/>
            <person name="Vilgalys R."/>
            <person name="Dunand C."/>
            <person name="Henrissat B."/>
            <person name="Grigoriev I.V."/>
            <person name="Hibbett D."/>
            <person name="Nagy L.G."/>
            <person name="Martin F.M."/>
        </authorList>
    </citation>
    <scope>NUCLEOTIDE SEQUENCE</scope>
    <source>
        <strain evidence="6">UP504</strain>
    </source>
</reference>
<protein>
    <recommendedName>
        <fullName evidence="8">Anaphase-promoting complex subunit 5</fullName>
    </recommendedName>
</protein>
<dbReference type="GO" id="GO:0005680">
    <property type="term" value="C:anaphase-promoting complex"/>
    <property type="evidence" value="ECO:0007669"/>
    <property type="project" value="InterPro"/>
</dbReference>
<sequence length="593" mass="66580">MYLACETEARRKQPLSLTGMDQSGAPPPVPHTLRPHHAGVLLMLIVYYRGVDYQDGDESTNSVSHTRWKDRFWPNVMRSPEVLGDLFSADFEVFRSDARNLVAGVEDLPALFPELQEAIVCRPGLQIYPVIFDLHELSKSDQFEQFEASQKTGDSKGALDSLRRFYDQRFALSDDSVLYQHSLLSMAELHYNQGEHRAARHFDAAISPDPGTLFIARDRTSTVKAGIRCLVLYFSPRTHAGAHRQGEGLQLAFIKVTESMGVWDAKLRSNLGLEKWPKHAVLAVLWKLAGIETLAKCHENIIRAFTQAGDDDSRMAAICSQASRTRLSKQSPTTSSRPSNLARTQFLQYSLWAHEVWNVFSFTMARKGQKALHREFLLPNQPPAPPVTQSLGASSPYQSKTVITESLRLAMQYKDASQTVAAIKPLMEAIWSAEFRGMYSYYRIAVVLLADVGLELGLAHSGRALIEEVLPQLLLGDDLELRAYASLTYARCILAGAGADVSETKLKECRPHLIRAIKDYKVISKYEKALEVLYTFSVVCHNLRTFGERDSWASQFITLDEERKAAGRMGVTEETREVFKTITEVAYVVGQEQ</sequence>
<accession>A0A9P6BBI5</accession>
<dbReference type="InterPro" id="IPR037679">
    <property type="entry name" value="Apc5"/>
</dbReference>
<keyword evidence="4" id="KW-0131">Cell cycle</keyword>
<name>A0A9P6BBI5_9AGAM</name>
<dbReference type="GO" id="GO:0045842">
    <property type="term" value="P:positive regulation of mitotic metaphase/anaphase transition"/>
    <property type="evidence" value="ECO:0007669"/>
    <property type="project" value="TreeGrafter"/>
</dbReference>
<keyword evidence="7" id="KW-1185">Reference proteome</keyword>
<evidence type="ECO:0008006" key="8">
    <source>
        <dbReference type="Google" id="ProtNLM"/>
    </source>
</evidence>
<evidence type="ECO:0000256" key="3">
    <source>
        <dbReference type="ARBA" id="ARBA00022786"/>
    </source>
</evidence>
<dbReference type="Proteomes" id="UP000886523">
    <property type="component" value="Unassembled WGS sequence"/>
</dbReference>
<dbReference type="GO" id="GO:0070979">
    <property type="term" value="P:protein K11-linked ubiquitination"/>
    <property type="evidence" value="ECO:0007669"/>
    <property type="project" value="TreeGrafter"/>
</dbReference>
<evidence type="ECO:0000313" key="6">
    <source>
        <dbReference type="EMBL" id="KAF9521057.1"/>
    </source>
</evidence>
<gene>
    <name evidence="6" type="ORF">BS47DRAFT_1357008</name>
</gene>
<dbReference type="GO" id="GO:0031145">
    <property type="term" value="P:anaphase-promoting complex-dependent catabolic process"/>
    <property type="evidence" value="ECO:0007669"/>
    <property type="project" value="TreeGrafter"/>
</dbReference>
<feature type="region of interest" description="Disordered" evidence="5">
    <location>
        <begin position="1"/>
        <end position="28"/>
    </location>
</feature>
<evidence type="ECO:0000256" key="1">
    <source>
        <dbReference type="ARBA" id="ARBA00022618"/>
    </source>
</evidence>
<evidence type="ECO:0000256" key="5">
    <source>
        <dbReference type="SAM" id="MobiDB-lite"/>
    </source>
</evidence>
<keyword evidence="3" id="KW-0833">Ubl conjugation pathway</keyword>
<organism evidence="6 7">
    <name type="scientific">Hydnum rufescens UP504</name>
    <dbReference type="NCBI Taxonomy" id="1448309"/>
    <lineage>
        <taxon>Eukaryota</taxon>
        <taxon>Fungi</taxon>
        <taxon>Dikarya</taxon>
        <taxon>Basidiomycota</taxon>
        <taxon>Agaricomycotina</taxon>
        <taxon>Agaricomycetes</taxon>
        <taxon>Cantharellales</taxon>
        <taxon>Hydnaceae</taxon>
        <taxon>Hydnum</taxon>
    </lineage>
</organism>
<evidence type="ECO:0000256" key="2">
    <source>
        <dbReference type="ARBA" id="ARBA00022776"/>
    </source>
</evidence>
<dbReference type="OrthoDB" id="2504561at2759"/>
<evidence type="ECO:0000313" key="7">
    <source>
        <dbReference type="Proteomes" id="UP000886523"/>
    </source>
</evidence>
<comment type="caution">
    <text evidence="6">The sequence shown here is derived from an EMBL/GenBank/DDBJ whole genome shotgun (WGS) entry which is preliminary data.</text>
</comment>
<dbReference type="GO" id="GO:0051301">
    <property type="term" value="P:cell division"/>
    <property type="evidence" value="ECO:0007669"/>
    <property type="project" value="UniProtKB-KW"/>
</dbReference>
<dbReference type="PANTHER" id="PTHR12830:SF9">
    <property type="entry name" value="ANAPHASE-PROMOTING COMPLEX SUBUNIT 5"/>
    <property type="match status" value="1"/>
</dbReference>
<keyword evidence="2" id="KW-0498">Mitosis</keyword>
<evidence type="ECO:0000256" key="4">
    <source>
        <dbReference type="ARBA" id="ARBA00023306"/>
    </source>
</evidence>
<dbReference type="AlphaFoldDB" id="A0A9P6BBI5"/>
<keyword evidence="1" id="KW-0132">Cell division</keyword>
<proteinExistence type="predicted"/>
<dbReference type="PANTHER" id="PTHR12830">
    <property type="entry name" value="ANAPHASE-PROMOTING COMPLEX SUBUNIT 5"/>
    <property type="match status" value="1"/>
</dbReference>